<keyword evidence="2" id="KW-1185">Reference proteome</keyword>
<accession>A0A1R0GXN2</accession>
<evidence type="ECO:0000313" key="2">
    <source>
        <dbReference type="Proteomes" id="UP000187455"/>
    </source>
</evidence>
<dbReference type="GO" id="GO:0005506">
    <property type="term" value="F:iron ion binding"/>
    <property type="evidence" value="ECO:0007669"/>
    <property type="project" value="InterPro"/>
</dbReference>
<dbReference type="AlphaFoldDB" id="A0A1R0GXN2"/>
<proteinExistence type="predicted"/>
<dbReference type="Proteomes" id="UP000187455">
    <property type="component" value="Unassembled WGS sequence"/>
</dbReference>
<protein>
    <submittedName>
        <fullName evidence="1">Uncharacterized protein</fullName>
    </submittedName>
</protein>
<comment type="caution">
    <text evidence="1">The sequence shown here is derived from an EMBL/GenBank/DDBJ whole genome shotgun (WGS) entry which is preliminary data.</text>
</comment>
<dbReference type="GO" id="GO:0020037">
    <property type="term" value="F:heme binding"/>
    <property type="evidence" value="ECO:0007669"/>
    <property type="project" value="InterPro"/>
</dbReference>
<dbReference type="GO" id="GO:0004497">
    <property type="term" value="F:monooxygenase activity"/>
    <property type="evidence" value="ECO:0007669"/>
    <property type="project" value="InterPro"/>
</dbReference>
<dbReference type="STRING" id="133383.A0A1R0GXN2"/>
<dbReference type="InterPro" id="IPR036396">
    <property type="entry name" value="Cyt_P450_sf"/>
</dbReference>
<gene>
    <name evidence="1" type="ORF">AYI68_g4236</name>
</gene>
<organism evidence="1 2">
    <name type="scientific">Smittium mucronatum</name>
    <dbReference type="NCBI Taxonomy" id="133383"/>
    <lineage>
        <taxon>Eukaryota</taxon>
        <taxon>Fungi</taxon>
        <taxon>Fungi incertae sedis</taxon>
        <taxon>Zoopagomycota</taxon>
        <taxon>Kickxellomycotina</taxon>
        <taxon>Harpellomycetes</taxon>
        <taxon>Harpellales</taxon>
        <taxon>Legeriomycetaceae</taxon>
        <taxon>Smittium</taxon>
    </lineage>
</organism>
<dbReference type="InterPro" id="IPR001128">
    <property type="entry name" value="Cyt_P450"/>
</dbReference>
<dbReference type="Pfam" id="PF00067">
    <property type="entry name" value="p450"/>
    <property type="match status" value="1"/>
</dbReference>
<dbReference type="SUPFAM" id="SSF48264">
    <property type="entry name" value="Cytochrome P450"/>
    <property type="match status" value="1"/>
</dbReference>
<reference evidence="1 2" key="1">
    <citation type="journal article" date="2016" name="Mol. Biol. Evol.">
        <title>Genome-Wide Survey of Gut Fungi (Harpellales) Reveals the First Horizontally Transferred Ubiquitin Gene from a Mosquito Host.</title>
        <authorList>
            <person name="Wang Y."/>
            <person name="White M.M."/>
            <person name="Kvist S."/>
            <person name="Moncalvo J.M."/>
        </authorList>
    </citation>
    <scope>NUCLEOTIDE SEQUENCE [LARGE SCALE GENOMIC DNA]</scope>
    <source>
        <strain evidence="1 2">ALG-7-W6</strain>
    </source>
</reference>
<dbReference type="EMBL" id="LSSL01002273">
    <property type="protein sequence ID" value="OLY81652.1"/>
    <property type="molecule type" value="Genomic_DNA"/>
</dbReference>
<evidence type="ECO:0000313" key="1">
    <source>
        <dbReference type="EMBL" id="OLY81652.1"/>
    </source>
</evidence>
<dbReference type="OrthoDB" id="3945418at2759"/>
<dbReference type="Gene3D" id="1.10.630.10">
    <property type="entry name" value="Cytochrome P450"/>
    <property type="match status" value="1"/>
</dbReference>
<name>A0A1R0GXN2_9FUNG</name>
<sequence>MPDILGTDDPKSVAFGFLSVFRTASLISSSRLTNIIMDISTQPEVFKKLLYEQREIVLKYGSNLSLSAIDNMHYLDAVILESLRLSNPAGL</sequence>
<dbReference type="GO" id="GO:0016705">
    <property type="term" value="F:oxidoreductase activity, acting on paired donors, with incorporation or reduction of molecular oxygen"/>
    <property type="evidence" value="ECO:0007669"/>
    <property type="project" value="InterPro"/>
</dbReference>